<evidence type="ECO:0000256" key="4">
    <source>
        <dbReference type="SAM" id="SignalP"/>
    </source>
</evidence>
<dbReference type="GO" id="GO:0004867">
    <property type="term" value="F:serine-type endopeptidase inhibitor activity"/>
    <property type="evidence" value="ECO:0007669"/>
    <property type="project" value="UniProtKB-KW"/>
</dbReference>
<keyword evidence="7" id="KW-1185">Reference proteome</keyword>
<dbReference type="Proteomes" id="UP001175271">
    <property type="component" value="Unassembled WGS sequence"/>
</dbReference>
<comment type="caution">
    <text evidence="6">The sequence shown here is derived from an EMBL/GenBank/DDBJ whole genome shotgun (WGS) entry which is preliminary data.</text>
</comment>
<dbReference type="Pfam" id="PF01826">
    <property type="entry name" value="TIL"/>
    <property type="match status" value="3"/>
</dbReference>
<dbReference type="InterPro" id="IPR036084">
    <property type="entry name" value="Ser_inhib-like_sf"/>
</dbReference>
<evidence type="ECO:0000313" key="6">
    <source>
        <dbReference type="EMBL" id="KAK0412465.1"/>
    </source>
</evidence>
<dbReference type="InterPro" id="IPR051368">
    <property type="entry name" value="SerProtInhib-TIL_Domain"/>
</dbReference>
<feature type="domain" description="TIL" evidence="5">
    <location>
        <begin position="95"/>
        <end position="146"/>
    </location>
</feature>
<evidence type="ECO:0000256" key="2">
    <source>
        <dbReference type="ARBA" id="ARBA00022900"/>
    </source>
</evidence>
<protein>
    <recommendedName>
        <fullName evidence="5">TIL domain-containing protein</fullName>
    </recommendedName>
</protein>
<keyword evidence="3" id="KW-1015">Disulfide bond</keyword>
<gene>
    <name evidence="6" type="ORF">QR680_006223</name>
</gene>
<evidence type="ECO:0000259" key="5">
    <source>
        <dbReference type="Pfam" id="PF01826"/>
    </source>
</evidence>
<dbReference type="Gene3D" id="2.10.25.10">
    <property type="entry name" value="Laminin"/>
    <property type="match status" value="3"/>
</dbReference>
<dbReference type="AlphaFoldDB" id="A0AA39HUR1"/>
<dbReference type="CDD" id="cd19941">
    <property type="entry name" value="TIL"/>
    <property type="match status" value="3"/>
</dbReference>
<keyword evidence="2" id="KW-0722">Serine protease inhibitor</keyword>
<feature type="signal peptide" evidence="4">
    <location>
        <begin position="1"/>
        <end position="19"/>
    </location>
</feature>
<proteinExistence type="predicted"/>
<reference evidence="6" key="1">
    <citation type="submission" date="2023-06" db="EMBL/GenBank/DDBJ databases">
        <title>Genomic analysis of the entomopathogenic nematode Steinernema hermaphroditum.</title>
        <authorList>
            <person name="Schwarz E.M."/>
            <person name="Heppert J.K."/>
            <person name="Baniya A."/>
            <person name="Schwartz H.T."/>
            <person name="Tan C.-H."/>
            <person name="Antoshechkin I."/>
            <person name="Sternberg P.W."/>
            <person name="Goodrich-Blair H."/>
            <person name="Dillman A.R."/>
        </authorList>
    </citation>
    <scope>NUCLEOTIDE SEQUENCE</scope>
    <source>
        <strain evidence="6">PS9179</strain>
        <tissue evidence="6">Whole animal</tissue>
    </source>
</reference>
<dbReference type="EMBL" id="JAUCMV010000003">
    <property type="protein sequence ID" value="KAK0412465.1"/>
    <property type="molecule type" value="Genomic_DNA"/>
</dbReference>
<evidence type="ECO:0000256" key="1">
    <source>
        <dbReference type="ARBA" id="ARBA00022690"/>
    </source>
</evidence>
<evidence type="ECO:0000313" key="7">
    <source>
        <dbReference type="Proteomes" id="UP001175271"/>
    </source>
</evidence>
<name>A0AA39HUR1_9BILA</name>
<feature type="chain" id="PRO_5041209408" description="TIL domain-containing protein" evidence="4">
    <location>
        <begin position="20"/>
        <end position="297"/>
    </location>
</feature>
<keyword evidence="4" id="KW-0732">Signal</keyword>
<evidence type="ECO:0000256" key="3">
    <source>
        <dbReference type="ARBA" id="ARBA00023157"/>
    </source>
</evidence>
<feature type="domain" description="TIL" evidence="5">
    <location>
        <begin position="25"/>
        <end position="80"/>
    </location>
</feature>
<dbReference type="InterPro" id="IPR002919">
    <property type="entry name" value="TIL_dom"/>
</dbReference>
<dbReference type="SUPFAM" id="SSF57567">
    <property type="entry name" value="Serine protease inhibitors"/>
    <property type="match status" value="3"/>
</dbReference>
<organism evidence="6 7">
    <name type="scientific">Steinernema hermaphroditum</name>
    <dbReference type="NCBI Taxonomy" id="289476"/>
    <lineage>
        <taxon>Eukaryota</taxon>
        <taxon>Metazoa</taxon>
        <taxon>Ecdysozoa</taxon>
        <taxon>Nematoda</taxon>
        <taxon>Chromadorea</taxon>
        <taxon>Rhabditida</taxon>
        <taxon>Tylenchina</taxon>
        <taxon>Panagrolaimomorpha</taxon>
        <taxon>Strongyloidoidea</taxon>
        <taxon>Steinernematidae</taxon>
        <taxon>Steinernema</taxon>
    </lineage>
</organism>
<feature type="domain" description="TIL" evidence="5">
    <location>
        <begin position="202"/>
        <end position="257"/>
    </location>
</feature>
<dbReference type="PANTHER" id="PTHR23259:SF70">
    <property type="entry name" value="ACCESSORY GLAND PROTEIN ACP62F-RELATED"/>
    <property type="match status" value="1"/>
</dbReference>
<keyword evidence="1" id="KW-0646">Protease inhibitor</keyword>
<dbReference type="PANTHER" id="PTHR23259">
    <property type="entry name" value="RIDDLE"/>
    <property type="match status" value="1"/>
</dbReference>
<sequence>MASQQMIILALFVVAAALAQTTPKCRENEEWTECATCEGTCDNPRPVCTRECKDPKCLCPAHKGFVRFGYTGKCVPSSQCPTFEKPAKRSVEPKCGENEVWNECGGCEQLCENPIRACPAMCHVGCECKQGFVRGWDRKCIAKTECTAHPECASTTCPSGTKCVYQPKQCIMAPCPQVGCAPIDEAPAPVEKREFNPLNTTCGENEKWTYCGSCEERCELPRGEKFLACTLECRQQCECVSGYVRGWDQKCIKKSECTAHPECAVTLCAPGTRCVWDPKNCLVAPCPQVSCLETEKN</sequence>
<accession>A0AA39HUR1</accession>